<keyword evidence="4" id="KW-0805">Transcription regulation</keyword>
<evidence type="ECO:0000256" key="9">
    <source>
        <dbReference type="SAM" id="MobiDB-lite"/>
    </source>
</evidence>
<keyword evidence="6" id="KW-0010">Activator</keyword>
<gene>
    <name evidence="11" type="ORF">AFUS01_LOCUS817</name>
</gene>
<feature type="compositionally biased region" description="Low complexity" evidence="9">
    <location>
        <begin position="478"/>
        <end position="489"/>
    </location>
</feature>
<evidence type="ECO:0000256" key="2">
    <source>
        <dbReference type="ARBA" id="ARBA00008548"/>
    </source>
</evidence>
<dbReference type="InterPro" id="IPR023260">
    <property type="entry name" value="Cys/Ser-rich_nuc_prot"/>
</dbReference>
<keyword evidence="3" id="KW-0053">Apoptosis</keyword>
<feature type="region of interest" description="Disordered" evidence="9">
    <location>
        <begin position="478"/>
        <end position="498"/>
    </location>
</feature>
<evidence type="ECO:0000256" key="5">
    <source>
        <dbReference type="ARBA" id="ARBA00023125"/>
    </source>
</evidence>
<reference evidence="11" key="1">
    <citation type="submission" date="2021-06" db="EMBL/GenBank/DDBJ databases">
        <authorList>
            <person name="Hodson N. C."/>
            <person name="Mongue J. A."/>
            <person name="Jaron S. K."/>
        </authorList>
    </citation>
    <scope>NUCLEOTIDE SEQUENCE</scope>
</reference>
<feature type="compositionally biased region" description="Acidic residues" evidence="9">
    <location>
        <begin position="310"/>
        <end position="319"/>
    </location>
</feature>
<feature type="compositionally biased region" description="Low complexity" evidence="9">
    <location>
        <begin position="718"/>
        <end position="738"/>
    </location>
</feature>
<dbReference type="InterPro" id="IPR031972">
    <property type="entry name" value="CSRNP_N"/>
</dbReference>
<sequence>MSVSASSELPDEGEEQVLNHQKVLEDVGRESAKESLELECLGDKEDKDQATDSEGKGKCNVIGENTEEIEEKKELVTSLKPTAVLPEDEETQSSPPHELSDTPFTTTTTTSQPEQDVTFIKNSITPQTLTLENSVKTLPYIQDTVPNSSTSSDCDADSEAGTSTSSTTSIDYLALPHVPHLNATPQRSLLKRRSENTTSEDCSAPKKKRSIAFDGVTVFYFPRAQGFTCVPSQGGSTLGMGPHHSGIRKFSLGEHAAEQRRLHKQTLVRLRQQQQQSQLLQQQGEESVAGDEEANPTGSQSSHHSSDDSDSHEEESDSDLDMDLDNYYFLQPVPTRQRRILLREAGIKKIDSLEKEECRDIRTSREFCGCSCKSYCDPDSCSCAQAGIKCQVDRLSFPCGCSRDGCANHNGRIEFNPIRVRTHFIHTLMRIELEKKQCEQERRHIFLYGKTFTLTQPKEVNGNIHMANPSLLTPNAQFQNSHEQQQQQGTGNGLGAPVSMGDISLPYNQSAAALQHQLKPHCSFQQHWNNSNAQHQIHQQPAAVSDDPNNQQYKYSRSLLRDVSFSSTMELESCVNAGNYTNVHFEPLLDVIANPNMNSNLSIASSQPLFHPGDELSGREDSLDLYSTFREDSYSETSDDFSNESGDNRFTPVVTSGPINNSHNRPLEMNFLVQNGVPGVGIVNQSAGMDSTVIAPGRPSPRHNHYVDASYYSHNHASVQSSLHHQQHSHQQQPYHQSMIAHSHSHRQSQPQQQQQPYHHSHSLQNTQPMYNHTNVTNHTYPADATQQEQQQPLPHIHNHDHNPYNANVCQSMYPKTEYTNGYTTLEEMSNGNGCDGYSTNRQVDTESNGDPSNFLSLNIVGLPIPEEVLHENGTSRTPDPENESNKNVPAYTDLNTVTSYTKLEPFTEILQGAAKGACKNAFQTLQQISREEEDIENKVTEGEPESHSDDDGITENFGEIIKKSMVETVSA</sequence>
<comment type="caution">
    <text evidence="11">The sequence shown here is derived from an EMBL/GenBank/DDBJ whole genome shotgun (WGS) entry which is preliminary data.</text>
</comment>
<evidence type="ECO:0000256" key="8">
    <source>
        <dbReference type="ARBA" id="ARBA00023242"/>
    </source>
</evidence>
<dbReference type="GO" id="GO:0005634">
    <property type="term" value="C:nucleus"/>
    <property type="evidence" value="ECO:0007669"/>
    <property type="project" value="UniProtKB-SubCell"/>
</dbReference>
<feature type="compositionally biased region" description="Basic and acidic residues" evidence="9">
    <location>
        <begin position="22"/>
        <end position="57"/>
    </location>
</feature>
<feature type="region of interest" description="Disordered" evidence="9">
    <location>
        <begin position="273"/>
        <end position="319"/>
    </location>
</feature>
<dbReference type="PANTHER" id="PTHR13580">
    <property type="entry name" value="TGF-BETA INDUCED APOPTOSIS PROTEIN"/>
    <property type="match status" value="1"/>
</dbReference>
<keyword evidence="7" id="KW-0804">Transcription</keyword>
<dbReference type="EMBL" id="CAJVCH010004372">
    <property type="protein sequence ID" value="CAG7652954.1"/>
    <property type="molecule type" value="Genomic_DNA"/>
</dbReference>
<evidence type="ECO:0000256" key="6">
    <source>
        <dbReference type="ARBA" id="ARBA00023159"/>
    </source>
</evidence>
<dbReference type="GO" id="GO:0000981">
    <property type="term" value="F:DNA-binding transcription factor activity, RNA polymerase II-specific"/>
    <property type="evidence" value="ECO:0007669"/>
    <property type="project" value="TreeGrafter"/>
</dbReference>
<evidence type="ECO:0000259" key="10">
    <source>
        <dbReference type="Pfam" id="PF16019"/>
    </source>
</evidence>
<keyword evidence="5" id="KW-0238">DNA-binding</keyword>
<feature type="region of interest" description="Disordered" evidence="9">
    <location>
        <begin position="1"/>
        <end position="119"/>
    </location>
</feature>
<feature type="region of interest" description="Disordered" evidence="9">
    <location>
        <begin position="871"/>
        <end position="890"/>
    </location>
</feature>
<feature type="compositionally biased region" description="Low complexity" evidence="9">
    <location>
        <begin position="748"/>
        <end position="758"/>
    </location>
</feature>
<dbReference type="AlphaFoldDB" id="A0A8J2J2L7"/>
<evidence type="ECO:0000256" key="3">
    <source>
        <dbReference type="ARBA" id="ARBA00022703"/>
    </source>
</evidence>
<evidence type="ECO:0000256" key="7">
    <source>
        <dbReference type="ARBA" id="ARBA00023163"/>
    </source>
</evidence>
<dbReference type="Proteomes" id="UP000708208">
    <property type="component" value="Unassembled WGS sequence"/>
</dbReference>
<feature type="compositionally biased region" description="Basic and acidic residues" evidence="9">
    <location>
        <begin position="937"/>
        <end position="951"/>
    </location>
</feature>
<feature type="region of interest" description="Disordered" evidence="9">
    <location>
        <begin position="718"/>
        <end position="778"/>
    </location>
</feature>
<feature type="compositionally biased region" description="Low complexity" evidence="9">
    <location>
        <begin position="273"/>
        <end position="283"/>
    </location>
</feature>
<keyword evidence="12" id="KW-1185">Reference proteome</keyword>
<evidence type="ECO:0000256" key="4">
    <source>
        <dbReference type="ARBA" id="ARBA00023015"/>
    </source>
</evidence>
<feature type="region of interest" description="Disordered" evidence="9">
    <location>
        <begin position="183"/>
        <end position="206"/>
    </location>
</feature>
<dbReference type="Pfam" id="PF16019">
    <property type="entry name" value="CSRNP_N"/>
    <property type="match status" value="1"/>
</dbReference>
<feature type="domain" description="Cysteine/serine-rich nuclear protein N-terminal" evidence="10">
    <location>
        <begin position="206"/>
        <end position="435"/>
    </location>
</feature>
<feature type="region of interest" description="Disordered" evidence="9">
    <location>
        <begin position="145"/>
        <end position="167"/>
    </location>
</feature>
<accession>A0A8J2J2L7</accession>
<feature type="region of interest" description="Disordered" evidence="9">
    <location>
        <begin position="634"/>
        <end position="662"/>
    </location>
</feature>
<dbReference type="GO" id="GO:0006915">
    <property type="term" value="P:apoptotic process"/>
    <property type="evidence" value="ECO:0007669"/>
    <property type="project" value="UniProtKB-KW"/>
</dbReference>
<feature type="compositionally biased region" description="Polar residues" evidence="9">
    <location>
        <begin position="766"/>
        <end position="778"/>
    </location>
</feature>
<name>A0A8J2J2L7_9HEXA</name>
<comment type="similarity">
    <text evidence="2">Belongs to the AXUD1 family.</text>
</comment>
<keyword evidence="8" id="KW-0539">Nucleus</keyword>
<feature type="region of interest" description="Disordered" evidence="9">
    <location>
        <begin position="934"/>
        <end position="955"/>
    </location>
</feature>
<dbReference type="OrthoDB" id="5946974at2759"/>
<comment type="subcellular location">
    <subcellularLocation>
        <location evidence="1">Nucleus</location>
    </subcellularLocation>
</comment>
<protein>
    <recommendedName>
        <fullName evidence="10">Cysteine/serine-rich nuclear protein N-terminal domain-containing protein</fullName>
    </recommendedName>
</protein>
<evidence type="ECO:0000313" key="11">
    <source>
        <dbReference type="EMBL" id="CAG7652954.1"/>
    </source>
</evidence>
<feature type="compositionally biased region" description="Polar residues" evidence="9">
    <location>
        <begin position="653"/>
        <end position="662"/>
    </location>
</feature>
<evidence type="ECO:0000313" key="12">
    <source>
        <dbReference type="Proteomes" id="UP000708208"/>
    </source>
</evidence>
<organism evidence="11 12">
    <name type="scientific">Allacma fusca</name>
    <dbReference type="NCBI Taxonomy" id="39272"/>
    <lineage>
        <taxon>Eukaryota</taxon>
        <taxon>Metazoa</taxon>
        <taxon>Ecdysozoa</taxon>
        <taxon>Arthropoda</taxon>
        <taxon>Hexapoda</taxon>
        <taxon>Collembola</taxon>
        <taxon>Symphypleona</taxon>
        <taxon>Sminthuridae</taxon>
        <taxon>Allacma</taxon>
    </lineage>
</organism>
<proteinExistence type="inferred from homology"/>
<dbReference type="PANTHER" id="PTHR13580:SF9">
    <property type="entry name" value="AXIN1 UP-REGULATED 1, ISOFORM A"/>
    <property type="match status" value="1"/>
</dbReference>
<dbReference type="GO" id="GO:0043565">
    <property type="term" value="F:sequence-specific DNA binding"/>
    <property type="evidence" value="ECO:0007669"/>
    <property type="project" value="TreeGrafter"/>
</dbReference>
<evidence type="ECO:0000256" key="1">
    <source>
        <dbReference type="ARBA" id="ARBA00004123"/>
    </source>
</evidence>